<organism evidence="1">
    <name type="scientific">Capitella teleta</name>
    <name type="common">Polychaete worm</name>
    <dbReference type="NCBI Taxonomy" id="283909"/>
    <lineage>
        <taxon>Eukaryota</taxon>
        <taxon>Metazoa</taxon>
        <taxon>Spiralia</taxon>
        <taxon>Lophotrochozoa</taxon>
        <taxon>Annelida</taxon>
        <taxon>Polychaeta</taxon>
        <taxon>Sedentaria</taxon>
        <taxon>Scolecida</taxon>
        <taxon>Capitellidae</taxon>
        <taxon>Capitella</taxon>
    </lineage>
</organism>
<dbReference type="AlphaFoldDB" id="R7V269"/>
<proteinExistence type="predicted"/>
<reference evidence="1 3" key="2">
    <citation type="journal article" date="2013" name="Nature">
        <title>Insights into bilaterian evolution from three spiralian genomes.</title>
        <authorList>
            <person name="Simakov O."/>
            <person name="Marletaz F."/>
            <person name="Cho S.J."/>
            <person name="Edsinger-Gonzales E."/>
            <person name="Havlak P."/>
            <person name="Hellsten U."/>
            <person name="Kuo D.H."/>
            <person name="Larsson T."/>
            <person name="Lv J."/>
            <person name="Arendt D."/>
            <person name="Savage R."/>
            <person name="Osoegawa K."/>
            <person name="de Jong P."/>
            <person name="Grimwood J."/>
            <person name="Chapman J.A."/>
            <person name="Shapiro H."/>
            <person name="Aerts A."/>
            <person name="Otillar R.P."/>
            <person name="Terry A.Y."/>
            <person name="Boore J.L."/>
            <person name="Grigoriev I.V."/>
            <person name="Lindberg D.R."/>
            <person name="Seaver E.C."/>
            <person name="Weisblat D.A."/>
            <person name="Putnam N.H."/>
            <person name="Rokhsar D.S."/>
        </authorList>
    </citation>
    <scope>NUCLEOTIDE SEQUENCE</scope>
    <source>
        <strain evidence="1 3">I ESC-2004</strain>
    </source>
</reference>
<reference evidence="2" key="3">
    <citation type="submission" date="2015-06" db="UniProtKB">
        <authorList>
            <consortium name="EnsemblMetazoa"/>
        </authorList>
    </citation>
    <scope>IDENTIFICATION</scope>
</reference>
<accession>R7V269</accession>
<protein>
    <submittedName>
        <fullName evidence="1 2">Uncharacterized protein</fullName>
    </submittedName>
</protein>
<sequence length="219" mass="24188">MANEMTYGHKAKSCVDIKGSSLHNFQETEASTTQCPWSGHHSMMVIEGCVISTQTLTALVSIKHVPVYPEWLLCNEFSGRFQKLEKTARIADVLDHDGKINCLKDVCICISGKAHRALDNRQVMGALCRCVVRSATLFALFLIAGDLVHFVSAMKFEDVCSLENSIVCKERNRNIPADLLEVCDACGNFWGNIPGLSHCCTCNGHIFQFCLTAVMGGRR</sequence>
<gene>
    <name evidence="1" type="ORF">CAPTEDRAFT_209670</name>
</gene>
<dbReference type="HOGENOM" id="CLU_1262601_0_0_1"/>
<keyword evidence="3" id="KW-1185">Reference proteome</keyword>
<dbReference type="EnsemblMetazoa" id="CapteT209670">
    <property type="protein sequence ID" value="CapteP209670"/>
    <property type="gene ID" value="CapteG209670"/>
</dbReference>
<evidence type="ECO:0000313" key="3">
    <source>
        <dbReference type="Proteomes" id="UP000014760"/>
    </source>
</evidence>
<dbReference type="EMBL" id="AMQN01006053">
    <property type="status" value="NOT_ANNOTATED_CDS"/>
    <property type="molecule type" value="Genomic_DNA"/>
</dbReference>
<evidence type="ECO:0000313" key="1">
    <source>
        <dbReference type="EMBL" id="ELU10426.1"/>
    </source>
</evidence>
<reference evidence="3" key="1">
    <citation type="submission" date="2012-12" db="EMBL/GenBank/DDBJ databases">
        <authorList>
            <person name="Hellsten U."/>
            <person name="Grimwood J."/>
            <person name="Chapman J.A."/>
            <person name="Shapiro H."/>
            <person name="Aerts A."/>
            <person name="Otillar R.P."/>
            <person name="Terry A.Y."/>
            <person name="Boore J.L."/>
            <person name="Simakov O."/>
            <person name="Marletaz F."/>
            <person name="Cho S.-J."/>
            <person name="Edsinger-Gonzales E."/>
            <person name="Havlak P."/>
            <person name="Kuo D.-H."/>
            <person name="Larsson T."/>
            <person name="Lv J."/>
            <person name="Arendt D."/>
            <person name="Savage R."/>
            <person name="Osoegawa K."/>
            <person name="de Jong P."/>
            <person name="Lindberg D.R."/>
            <person name="Seaver E.C."/>
            <person name="Weisblat D.A."/>
            <person name="Putnam N.H."/>
            <person name="Grigoriev I.V."/>
            <person name="Rokhsar D.S."/>
        </authorList>
    </citation>
    <scope>NUCLEOTIDE SEQUENCE</scope>
    <source>
        <strain evidence="3">I ESC-2004</strain>
    </source>
</reference>
<evidence type="ECO:0000313" key="2">
    <source>
        <dbReference type="EnsemblMetazoa" id="CapteP209670"/>
    </source>
</evidence>
<dbReference type="EMBL" id="KB297495">
    <property type="protein sequence ID" value="ELU10426.1"/>
    <property type="molecule type" value="Genomic_DNA"/>
</dbReference>
<name>R7V269_CAPTE</name>
<dbReference type="Proteomes" id="UP000014760">
    <property type="component" value="Unassembled WGS sequence"/>
</dbReference>
<dbReference type="OrthoDB" id="10586581at2759"/>